<evidence type="ECO:0000256" key="5">
    <source>
        <dbReference type="ARBA" id="ARBA00022801"/>
    </source>
</evidence>
<feature type="transmembrane region" description="Helical" evidence="8">
    <location>
        <begin position="92"/>
        <end position="111"/>
    </location>
</feature>
<dbReference type="NCBIfam" id="NF033770">
    <property type="entry name" value="exosort_XrtT"/>
    <property type="match status" value="1"/>
</dbReference>
<keyword evidence="2" id="KW-1003">Cell membrane</keyword>
<dbReference type="NCBIfam" id="TIGR04178">
    <property type="entry name" value="exo_archaeo"/>
    <property type="match status" value="1"/>
</dbReference>
<name>A0A1I4FWQ1_9HYPH</name>
<proteinExistence type="predicted"/>
<accession>A0A1I4FWQ1</accession>
<dbReference type="Pfam" id="PF09721">
    <property type="entry name" value="Exosortase_EpsH"/>
    <property type="match status" value="1"/>
</dbReference>
<organism evidence="9 10">
    <name type="scientific">Pseudovibrio ascidiaceicola</name>
    <dbReference type="NCBI Taxonomy" id="285279"/>
    <lineage>
        <taxon>Bacteria</taxon>
        <taxon>Pseudomonadati</taxon>
        <taxon>Pseudomonadota</taxon>
        <taxon>Alphaproteobacteria</taxon>
        <taxon>Hyphomicrobiales</taxon>
        <taxon>Stappiaceae</taxon>
        <taxon>Pseudovibrio</taxon>
    </lineage>
</organism>
<feature type="transmembrane region" description="Helical" evidence="8">
    <location>
        <begin position="258"/>
        <end position="275"/>
    </location>
</feature>
<gene>
    <name evidence="9" type="ORF">SAMN04488518_12238</name>
</gene>
<dbReference type="InterPro" id="IPR026392">
    <property type="entry name" value="Exo/Archaeosortase_dom"/>
</dbReference>
<dbReference type="RefSeq" id="WP_093524170.1">
    <property type="nucleotide sequence ID" value="NZ_FOSK01000022.1"/>
</dbReference>
<keyword evidence="6 8" id="KW-1133">Transmembrane helix</keyword>
<protein>
    <submittedName>
        <fullName evidence="9">Exosortase/archaeosortase family protein</fullName>
    </submittedName>
</protein>
<evidence type="ECO:0000256" key="3">
    <source>
        <dbReference type="ARBA" id="ARBA00022670"/>
    </source>
</evidence>
<evidence type="ECO:0000256" key="7">
    <source>
        <dbReference type="ARBA" id="ARBA00023136"/>
    </source>
</evidence>
<evidence type="ECO:0000256" key="2">
    <source>
        <dbReference type="ARBA" id="ARBA00022475"/>
    </source>
</evidence>
<feature type="transmembrane region" description="Helical" evidence="8">
    <location>
        <begin position="213"/>
        <end position="246"/>
    </location>
</feature>
<evidence type="ECO:0000256" key="6">
    <source>
        <dbReference type="ARBA" id="ARBA00022989"/>
    </source>
</evidence>
<dbReference type="InterPro" id="IPR019127">
    <property type="entry name" value="Exosortase"/>
</dbReference>
<keyword evidence="7 8" id="KW-0472">Membrane</keyword>
<evidence type="ECO:0000256" key="4">
    <source>
        <dbReference type="ARBA" id="ARBA00022692"/>
    </source>
</evidence>
<feature type="transmembrane region" description="Helical" evidence="8">
    <location>
        <begin position="123"/>
        <end position="143"/>
    </location>
</feature>
<dbReference type="Proteomes" id="UP000199598">
    <property type="component" value="Unassembled WGS sequence"/>
</dbReference>
<evidence type="ECO:0000256" key="1">
    <source>
        <dbReference type="ARBA" id="ARBA00004651"/>
    </source>
</evidence>
<evidence type="ECO:0000256" key="8">
    <source>
        <dbReference type="SAM" id="Phobius"/>
    </source>
</evidence>
<evidence type="ECO:0000313" key="9">
    <source>
        <dbReference type="EMBL" id="SFL21236.1"/>
    </source>
</evidence>
<keyword evidence="3" id="KW-0645">Protease</keyword>
<feature type="transmembrane region" description="Helical" evidence="8">
    <location>
        <begin position="188"/>
        <end position="206"/>
    </location>
</feature>
<sequence length="486" mass="53746">MRKTLANHRVTVFGFGLASAILAFEPALWLVRTWLDPSYSSSGAFYLVAVAVLLLRSLSSPVDHSANHHRQTAALLLVASAFIRLISQVFAINVIGGLALAFDIFAIATLLRVGERKRAISPFWLSVLFLFSLPIERIVQRLLGYPLQELSANASCFLLSGVSQNLSCDGVRLTLEGKEVLVDLPCSGTSSLMLSMAFIVVLNAIYRPRLSTALLWVGITLVLSILGNSFRISTLALGIAYPHWIFDVNVMMEPWHGVIGYITLALTLLPILRLYRPEARLIVASPHTVKAHELPKSFQKYLALTFVGLTVVVVSLPRQAVDVTRTSERPVLPLFLNGQSGQAVPLLPVEKKYLEEYGGYAVKKRYGEHALTLVHTSSPLRHLHAPDDCLRGLGYRVEFLGSRFEVMPSALYRATAENGQQWQVSVSFFSDGGHVTNNVAEAIWIWLQNPSLSWTSIQRVSPWQVAPSNQNHFEAAVFAAFDFPKT</sequence>
<keyword evidence="10" id="KW-1185">Reference proteome</keyword>
<dbReference type="EMBL" id="FOSK01000022">
    <property type="protein sequence ID" value="SFL21236.1"/>
    <property type="molecule type" value="Genomic_DNA"/>
</dbReference>
<keyword evidence="4 8" id="KW-0812">Transmembrane</keyword>
<comment type="subcellular location">
    <subcellularLocation>
        <location evidence="1">Cell membrane</location>
        <topology evidence="1">Multi-pass membrane protein</topology>
    </subcellularLocation>
</comment>
<reference evidence="9 10" key="1">
    <citation type="submission" date="2016-10" db="EMBL/GenBank/DDBJ databases">
        <authorList>
            <person name="Varghese N."/>
            <person name="Submissions S."/>
        </authorList>
    </citation>
    <scope>NUCLEOTIDE SEQUENCE [LARGE SCALE GENOMIC DNA]</scope>
    <source>
        <strain evidence="9 10">DSM 16392</strain>
    </source>
</reference>
<evidence type="ECO:0000313" key="10">
    <source>
        <dbReference type="Proteomes" id="UP000199598"/>
    </source>
</evidence>
<keyword evidence="5" id="KW-0378">Hydrolase</keyword>
<comment type="caution">
    <text evidence="9">The sequence shown here is derived from an EMBL/GenBank/DDBJ whole genome shotgun (WGS) entry which is preliminary data.</text>
</comment>